<dbReference type="InterPro" id="IPR031157">
    <property type="entry name" value="G_TR_CS"/>
</dbReference>
<organism evidence="10 11">
    <name type="scientific">Nesterenkonia lutea</name>
    <dbReference type="NCBI Taxonomy" id="272919"/>
    <lineage>
        <taxon>Bacteria</taxon>
        <taxon>Bacillati</taxon>
        <taxon>Actinomycetota</taxon>
        <taxon>Actinomycetes</taxon>
        <taxon>Micrococcales</taxon>
        <taxon>Micrococcaceae</taxon>
        <taxon>Nesterenkonia</taxon>
    </lineage>
</organism>
<evidence type="ECO:0000313" key="11">
    <source>
        <dbReference type="Proteomes" id="UP000643525"/>
    </source>
</evidence>
<keyword evidence="6 8" id="KW-0342">GTP-binding</keyword>
<dbReference type="PROSITE" id="PS00301">
    <property type="entry name" value="G_TR_1"/>
    <property type="match status" value="1"/>
</dbReference>
<keyword evidence="4 8" id="KW-0460">Magnesium</keyword>
<feature type="domain" description="Tr-type G" evidence="9">
    <location>
        <begin position="10"/>
        <end position="206"/>
    </location>
</feature>
<comment type="caution">
    <text evidence="10">The sequence shown here is derived from an EMBL/GenBank/DDBJ whole genome shotgun (WGS) entry which is preliminary data.</text>
</comment>
<dbReference type="InterPro" id="IPR033720">
    <property type="entry name" value="EFTU_2"/>
</dbReference>
<gene>
    <name evidence="8" type="primary">tuf</name>
    <name evidence="10" type="ORF">H4W27_000174</name>
</gene>
<dbReference type="NCBIfam" id="NF009373">
    <property type="entry name" value="PRK12736.1"/>
    <property type="match status" value="1"/>
</dbReference>
<dbReference type="HAMAP" id="MF_00118_B">
    <property type="entry name" value="EF_Tu_B"/>
    <property type="match status" value="1"/>
</dbReference>
<comment type="catalytic activity">
    <reaction evidence="8">
        <text>GTP + H2O = GDP + phosphate + H(+)</text>
        <dbReference type="Rhea" id="RHEA:19669"/>
        <dbReference type="ChEBI" id="CHEBI:15377"/>
        <dbReference type="ChEBI" id="CHEBI:15378"/>
        <dbReference type="ChEBI" id="CHEBI:37565"/>
        <dbReference type="ChEBI" id="CHEBI:43474"/>
        <dbReference type="ChEBI" id="CHEBI:58189"/>
        <dbReference type="EC" id="3.6.5.3"/>
    </reaction>
</comment>
<evidence type="ECO:0000256" key="2">
    <source>
        <dbReference type="ARBA" id="ARBA00022768"/>
    </source>
</evidence>
<dbReference type="SUPFAM" id="SSF50447">
    <property type="entry name" value="Translation proteins"/>
    <property type="match status" value="1"/>
</dbReference>
<comment type="subcellular location">
    <subcellularLocation>
        <location evidence="8">Cytoplasm</location>
    </subcellularLocation>
</comment>
<feature type="binding site" evidence="8">
    <location>
        <begin position="83"/>
        <end position="87"/>
    </location>
    <ligand>
        <name>GTP</name>
        <dbReference type="ChEBI" id="CHEBI:37565"/>
    </ligand>
</feature>
<dbReference type="NCBIfam" id="NF000766">
    <property type="entry name" value="PRK00049.1"/>
    <property type="match status" value="1"/>
</dbReference>
<dbReference type="GO" id="GO:0003746">
    <property type="term" value="F:translation elongation factor activity"/>
    <property type="evidence" value="ECO:0007669"/>
    <property type="project" value="UniProtKB-KW"/>
</dbReference>
<dbReference type="InterPro" id="IPR050055">
    <property type="entry name" value="EF-Tu_GTPase"/>
</dbReference>
<keyword evidence="5 8" id="KW-0648">Protein biosynthesis</keyword>
<keyword evidence="2 8" id="KW-0251">Elongation factor</keyword>
<keyword evidence="8" id="KW-0479">Metal-binding</keyword>
<sequence length="396" mass="43650">MAKAKFERNKPHLNIGTIGHVDHGKTTLTAAISKVLSEKYPDLNQGRDFASIDNAPEERERGITINVSHVEYQTEARHYAHVDAPGHADYVKNMITGAAQMDGAILVVAATDGPMAQTREHVLLARQVGVPALLVALNKSDMVEDEELLDLVEMEVRELLDSQGYDGDNAPVVRTSGLKALEGDAEWVKTVEDLMEAVDTFIPEPERDKDKPFLMPIEDVFTITGRGTVVTGRAERGTLKINSEIEILGIRPKQKTTVTGIEMFHKQLDEAWAGENCGLLLRGLKRDDVERGQVVAAPGSITPHTQFEANVYILSKDEGGRHNPFYTNYRPQFYFRTTDVTGVISLPEGTEMVMPGDNTEMTVELIQEIAMEEGLGFAIREGGRTVGSGRVTKILK</sequence>
<dbReference type="PRINTS" id="PR00315">
    <property type="entry name" value="ELONGATNFCT"/>
</dbReference>
<dbReference type="InterPro" id="IPR009001">
    <property type="entry name" value="Transl_elong_EF1A/Init_IF2_C"/>
</dbReference>
<dbReference type="Gene3D" id="2.40.30.10">
    <property type="entry name" value="Translation factors"/>
    <property type="match status" value="2"/>
</dbReference>
<dbReference type="InterPro" id="IPR005225">
    <property type="entry name" value="Small_GTP-bd"/>
</dbReference>
<dbReference type="Gene3D" id="3.40.50.300">
    <property type="entry name" value="P-loop containing nucleotide triphosphate hydrolases"/>
    <property type="match status" value="1"/>
</dbReference>
<dbReference type="NCBIfam" id="NF009372">
    <property type="entry name" value="PRK12735.1"/>
    <property type="match status" value="1"/>
</dbReference>
<comment type="similarity">
    <text evidence="8">Belongs to the TRAFAC class translation factor GTPase superfamily. Classic translation factor GTPase family. EF-Tu/EF-1A subfamily.</text>
</comment>
<evidence type="ECO:0000256" key="5">
    <source>
        <dbReference type="ARBA" id="ARBA00022917"/>
    </source>
</evidence>
<evidence type="ECO:0000256" key="7">
    <source>
        <dbReference type="ARBA" id="ARBA00029554"/>
    </source>
</evidence>
<evidence type="ECO:0000256" key="6">
    <source>
        <dbReference type="ARBA" id="ARBA00023134"/>
    </source>
</evidence>
<accession>A0ABR9JAU7</accession>
<dbReference type="Pfam" id="PF03143">
    <property type="entry name" value="GTP_EFTU_D3"/>
    <property type="match status" value="1"/>
</dbReference>
<keyword evidence="11" id="KW-1185">Reference proteome</keyword>
<keyword evidence="3 8" id="KW-0378">Hydrolase</keyword>
<dbReference type="PANTHER" id="PTHR43721:SF22">
    <property type="entry name" value="ELONGATION FACTOR TU, MITOCHONDRIAL"/>
    <property type="match status" value="1"/>
</dbReference>
<dbReference type="SUPFAM" id="SSF50465">
    <property type="entry name" value="EF-Tu/eEF-1alpha/eIF2-gamma C-terminal domain"/>
    <property type="match status" value="1"/>
</dbReference>
<dbReference type="EMBL" id="JADBED010000001">
    <property type="protein sequence ID" value="MBE1523056.1"/>
    <property type="molecule type" value="Genomic_DNA"/>
</dbReference>
<dbReference type="InterPro" id="IPR041709">
    <property type="entry name" value="EF-Tu_GTP-bd"/>
</dbReference>
<dbReference type="PANTHER" id="PTHR43721">
    <property type="entry name" value="ELONGATION FACTOR TU-RELATED"/>
    <property type="match status" value="1"/>
</dbReference>
<feature type="binding site" evidence="8">
    <location>
        <position position="26"/>
    </location>
    <ligand>
        <name>Mg(2+)</name>
        <dbReference type="ChEBI" id="CHEBI:18420"/>
    </ligand>
</feature>
<evidence type="ECO:0000256" key="4">
    <source>
        <dbReference type="ARBA" id="ARBA00022842"/>
    </source>
</evidence>
<dbReference type="NCBIfam" id="TIGR00485">
    <property type="entry name" value="EF-Tu"/>
    <property type="match status" value="1"/>
</dbReference>
<evidence type="ECO:0000313" key="10">
    <source>
        <dbReference type="EMBL" id="MBE1523056.1"/>
    </source>
</evidence>
<dbReference type="Proteomes" id="UP000643525">
    <property type="component" value="Unassembled WGS sequence"/>
</dbReference>
<dbReference type="CDD" id="cd03707">
    <property type="entry name" value="EFTU_III"/>
    <property type="match status" value="1"/>
</dbReference>
<dbReference type="SUPFAM" id="SSF52540">
    <property type="entry name" value="P-loop containing nucleoside triphosphate hydrolases"/>
    <property type="match status" value="1"/>
</dbReference>
<dbReference type="InterPro" id="IPR004161">
    <property type="entry name" value="EFTu-like_2"/>
</dbReference>
<keyword evidence="8" id="KW-0963">Cytoplasm</keyword>
<dbReference type="InterPro" id="IPR027417">
    <property type="entry name" value="P-loop_NTPase"/>
</dbReference>
<reference evidence="10 11" key="1">
    <citation type="submission" date="2020-10" db="EMBL/GenBank/DDBJ databases">
        <title>Sequencing the genomes of 1000 actinobacteria strains.</title>
        <authorList>
            <person name="Klenk H.-P."/>
        </authorList>
    </citation>
    <scope>NUCLEOTIDE SEQUENCE [LARGE SCALE GENOMIC DNA]</scope>
    <source>
        <strain evidence="10 11">DSM 15666</strain>
    </source>
</reference>
<protein>
    <recommendedName>
        <fullName evidence="7 8">Elongation factor Tu</fullName>
        <shortName evidence="8">EF-Tu</shortName>
        <ecNumber evidence="8">3.6.5.3</ecNumber>
    </recommendedName>
</protein>
<dbReference type="CDD" id="cd01884">
    <property type="entry name" value="EF_Tu"/>
    <property type="match status" value="1"/>
</dbReference>
<dbReference type="InterPro" id="IPR000795">
    <property type="entry name" value="T_Tr_GTP-bd_dom"/>
</dbReference>
<dbReference type="InterPro" id="IPR004541">
    <property type="entry name" value="Transl_elong_EFTu/EF1A_bac/org"/>
</dbReference>
<keyword evidence="1 8" id="KW-0547">Nucleotide-binding</keyword>
<dbReference type="PROSITE" id="PS51722">
    <property type="entry name" value="G_TR_2"/>
    <property type="match status" value="1"/>
</dbReference>
<dbReference type="EC" id="3.6.5.3" evidence="8"/>
<dbReference type="InterPro" id="IPR004160">
    <property type="entry name" value="Transl_elong_EFTu/EF1A_C"/>
</dbReference>
<evidence type="ECO:0000259" key="9">
    <source>
        <dbReference type="PROSITE" id="PS51722"/>
    </source>
</evidence>
<dbReference type="Pfam" id="PF03144">
    <property type="entry name" value="GTP_EFTU_D2"/>
    <property type="match status" value="1"/>
</dbReference>
<dbReference type="CDD" id="cd03697">
    <property type="entry name" value="EFTU_II"/>
    <property type="match status" value="1"/>
</dbReference>
<dbReference type="InterPro" id="IPR009000">
    <property type="entry name" value="Transl_B-barrel_sf"/>
</dbReference>
<feature type="binding site" evidence="8">
    <location>
        <begin position="138"/>
        <end position="141"/>
    </location>
    <ligand>
        <name>GTP</name>
        <dbReference type="ChEBI" id="CHEBI:37565"/>
    </ligand>
</feature>
<proteinExistence type="inferred from homology"/>
<comment type="subunit">
    <text evidence="8">Monomer.</text>
</comment>
<feature type="binding site" evidence="8">
    <location>
        <begin position="19"/>
        <end position="26"/>
    </location>
    <ligand>
        <name>GTP</name>
        <dbReference type="ChEBI" id="CHEBI:37565"/>
    </ligand>
</feature>
<evidence type="ECO:0000256" key="8">
    <source>
        <dbReference type="HAMAP-Rule" id="MF_00118"/>
    </source>
</evidence>
<dbReference type="Pfam" id="PF00009">
    <property type="entry name" value="GTP_EFTU"/>
    <property type="match status" value="1"/>
</dbReference>
<evidence type="ECO:0000256" key="3">
    <source>
        <dbReference type="ARBA" id="ARBA00022801"/>
    </source>
</evidence>
<comment type="function">
    <text evidence="8">GTP hydrolase that promotes the GTP-dependent binding of aminoacyl-tRNA to the A-site of ribosomes during protein biosynthesis.</text>
</comment>
<name>A0ABR9JAU7_9MICC</name>
<dbReference type="NCBIfam" id="TIGR00231">
    <property type="entry name" value="small_GTP"/>
    <property type="match status" value="1"/>
</dbReference>
<evidence type="ECO:0000256" key="1">
    <source>
        <dbReference type="ARBA" id="ARBA00022741"/>
    </source>
</evidence>
<dbReference type="RefSeq" id="WP_192594268.1">
    <property type="nucleotide sequence ID" value="NZ_BAAALJ010000018.1"/>
</dbReference>